<dbReference type="Proteomes" id="UP001056429">
    <property type="component" value="Unassembled WGS sequence"/>
</dbReference>
<dbReference type="EMBL" id="JAGSOJ010000001">
    <property type="protein sequence ID" value="MCM1988364.1"/>
    <property type="molecule type" value="Genomic_DNA"/>
</dbReference>
<accession>A0A9J6NWC6</accession>
<reference evidence="1" key="2">
    <citation type="submission" date="2021-04" db="EMBL/GenBank/DDBJ databases">
        <authorList>
            <person name="Dong X."/>
        </authorList>
    </citation>
    <scope>NUCLEOTIDE SEQUENCE</scope>
    <source>
        <strain evidence="1">ZWT</strain>
    </source>
</reference>
<proteinExistence type="predicted"/>
<organism evidence="1 2">
    <name type="scientific">Oceanirhabdus seepicola</name>
    <dbReference type="NCBI Taxonomy" id="2828781"/>
    <lineage>
        <taxon>Bacteria</taxon>
        <taxon>Bacillati</taxon>
        <taxon>Bacillota</taxon>
        <taxon>Clostridia</taxon>
        <taxon>Eubacteriales</taxon>
        <taxon>Clostridiaceae</taxon>
        <taxon>Oceanirhabdus</taxon>
    </lineage>
</organism>
<reference evidence="1" key="1">
    <citation type="journal article" date="2021" name="mSystems">
        <title>Bacteria and Archaea Synergistically Convert Glycine Betaine to Biogenic Methane in the Formosa Cold Seep of the South China Sea.</title>
        <authorList>
            <person name="Li L."/>
            <person name="Zhang W."/>
            <person name="Zhang S."/>
            <person name="Song L."/>
            <person name="Sun Q."/>
            <person name="Zhang H."/>
            <person name="Xiang H."/>
            <person name="Dong X."/>
        </authorList>
    </citation>
    <scope>NUCLEOTIDE SEQUENCE</scope>
    <source>
        <strain evidence="1">ZWT</strain>
    </source>
</reference>
<keyword evidence="2" id="KW-1185">Reference proteome</keyword>
<dbReference type="RefSeq" id="WP_250857233.1">
    <property type="nucleotide sequence ID" value="NZ_JAGSOJ010000001.1"/>
</dbReference>
<dbReference type="AlphaFoldDB" id="A0A9J6NWC6"/>
<gene>
    <name evidence="1" type="ORF">KDK92_01320</name>
</gene>
<comment type="caution">
    <text evidence="1">The sequence shown here is derived from an EMBL/GenBank/DDBJ whole genome shotgun (WGS) entry which is preliminary data.</text>
</comment>
<evidence type="ECO:0000313" key="1">
    <source>
        <dbReference type="EMBL" id="MCM1988364.1"/>
    </source>
</evidence>
<name>A0A9J6NWC6_9CLOT</name>
<protein>
    <submittedName>
        <fullName evidence="1">Uncharacterized protein</fullName>
    </submittedName>
</protein>
<evidence type="ECO:0000313" key="2">
    <source>
        <dbReference type="Proteomes" id="UP001056429"/>
    </source>
</evidence>
<sequence length="45" mass="5500">MKLERSKNYRADSIQRKIDKVKYEQEKINKDSLDKILFLINRSLM</sequence>